<comment type="similarity">
    <text evidence="1">Belongs to the ATP-dependent AMP-binding enzyme family.</text>
</comment>
<accession>A0A7C2PDA8</accession>
<evidence type="ECO:0000259" key="3">
    <source>
        <dbReference type="Pfam" id="PF00501"/>
    </source>
</evidence>
<keyword evidence="2 5" id="KW-0436">Ligase</keyword>
<sequence>MECRWDKVWPHWCPKVLNINKTISEYVNEWSKLRPDSIALSFYGRDITYRQLDSLINKLANAFVYLGTQPGDRIGLFMQNCPQFVIAYCAIQRAGGIAVPLNPMFKSLELEHETNDAGIKILLCLDSLYKEVKKIKSKKSLEAVILTSLQDFLPDEPSLQIPEEAKQEKMQYTETIELLDLINKFSDEPVNRVKDLHSTIALLQYTGGTTGMPKGAMITHYALSYAAIASMYWYRFRENDVFLGVPPFFHIMGEVVVMCCALVSGARNIILSRFSPEVAAEAITKYRCTFLLGPPTMMIALLGIPELREKYDLSSLRIVWTGGAPISTELQAQIKEVLPNVAIGEGYGLTEVTSQGGAITPLYRYKPGFVGIPNIGVEMKIMKDGKEVGINEEGEIVIRSPAMFIGYWNKPQETEEVLKEGWFYTGDIGLMDEEGYLKFLGRRKEVIKCSGYSVFPVEIENMLYMHPAIKEVAVIGVEDPYRGESPKAFIVLKEEYIGKISQEDIINWCKDNMASYKRPRFIEFRKDLPKSAAGKILKRVLVEEEKKKGEHSNGF</sequence>
<name>A0A7C2PDA8_UNCW3</name>
<dbReference type="Pfam" id="PF00501">
    <property type="entry name" value="AMP-binding"/>
    <property type="match status" value="1"/>
</dbReference>
<feature type="domain" description="AMP-binding enzyme C-terminal" evidence="4">
    <location>
        <begin position="458"/>
        <end position="535"/>
    </location>
</feature>
<dbReference type="InterPro" id="IPR000873">
    <property type="entry name" value="AMP-dep_synth/lig_dom"/>
</dbReference>
<dbReference type="GO" id="GO:0016405">
    <property type="term" value="F:CoA-ligase activity"/>
    <property type="evidence" value="ECO:0007669"/>
    <property type="project" value="TreeGrafter"/>
</dbReference>
<dbReference type="InterPro" id="IPR045851">
    <property type="entry name" value="AMP-bd_C_sf"/>
</dbReference>
<evidence type="ECO:0000256" key="2">
    <source>
        <dbReference type="ARBA" id="ARBA00022598"/>
    </source>
</evidence>
<dbReference type="PANTHER" id="PTHR24096">
    <property type="entry name" value="LONG-CHAIN-FATTY-ACID--COA LIGASE"/>
    <property type="match status" value="1"/>
</dbReference>
<feature type="domain" description="AMP-dependent synthetase/ligase" evidence="3">
    <location>
        <begin position="29"/>
        <end position="408"/>
    </location>
</feature>
<reference evidence="5" key="1">
    <citation type="journal article" date="2020" name="mSystems">
        <title>Genome- and Community-Level Interaction Insights into Carbon Utilization and Element Cycling Functions of Hydrothermarchaeota in Hydrothermal Sediment.</title>
        <authorList>
            <person name="Zhou Z."/>
            <person name="Liu Y."/>
            <person name="Xu W."/>
            <person name="Pan J."/>
            <person name="Luo Z.H."/>
            <person name="Li M."/>
        </authorList>
    </citation>
    <scope>NUCLEOTIDE SEQUENCE [LARGE SCALE GENOMIC DNA]</scope>
    <source>
        <strain evidence="5">SpSt-34</strain>
    </source>
</reference>
<dbReference type="Pfam" id="PF13193">
    <property type="entry name" value="AMP-binding_C"/>
    <property type="match status" value="1"/>
</dbReference>
<comment type="caution">
    <text evidence="5">The sequence shown here is derived from an EMBL/GenBank/DDBJ whole genome shotgun (WGS) entry which is preliminary data.</text>
</comment>
<evidence type="ECO:0000256" key="1">
    <source>
        <dbReference type="ARBA" id="ARBA00006432"/>
    </source>
</evidence>
<evidence type="ECO:0000313" key="5">
    <source>
        <dbReference type="EMBL" id="HEN27538.1"/>
    </source>
</evidence>
<protein>
    <submittedName>
        <fullName evidence="5">Long-chain fatty acid--CoA ligase</fullName>
    </submittedName>
</protein>
<dbReference type="Gene3D" id="3.40.50.980">
    <property type="match status" value="2"/>
</dbReference>
<dbReference type="EMBL" id="DSOL01000072">
    <property type="protein sequence ID" value="HEN27538.1"/>
    <property type="molecule type" value="Genomic_DNA"/>
</dbReference>
<dbReference type="SUPFAM" id="SSF56801">
    <property type="entry name" value="Acetyl-CoA synthetase-like"/>
    <property type="match status" value="1"/>
</dbReference>
<proteinExistence type="inferred from homology"/>
<dbReference type="Gene3D" id="3.30.300.30">
    <property type="match status" value="1"/>
</dbReference>
<dbReference type="Gene3D" id="2.30.38.10">
    <property type="entry name" value="Luciferase, Domain 3"/>
    <property type="match status" value="1"/>
</dbReference>
<dbReference type="InterPro" id="IPR025110">
    <property type="entry name" value="AMP-bd_C"/>
</dbReference>
<organism evidence="5">
    <name type="scientific">candidate division WOR-3 bacterium</name>
    <dbReference type="NCBI Taxonomy" id="2052148"/>
    <lineage>
        <taxon>Bacteria</taxon>
        <taxon>Bacteria division WOR-3</taxon>
    </lineage>
</organism>
<evidence type="ECO:0000259" key="4">
    <source>
        <dbReference type="Pfam" id="PF13193"/>
    </source>
</evidence>
<dbReference type="InterPro" id="IPR020845">
    <property type="entry name" value="AMP-binding_CS"/>
</dbReference>
<dbReference type="PROSITE" id="PS00455">
    <property type="entry name" value="AMP_BINDING"/>
    <property type="match status" value="1"/>
</dbReference>
<gene>
    <name evidence="5" type="ORF">ENQ77_02515</name>
</gene>
<dbReference type="PANTHER" id="PTHR24096:SF149">
    <property type="entry name" value="AMP-BINDING DOMAIN-CONTAINING PROTEIN-RELATED"/>
    <property type="match status" value="1"/>
</dbReference>
<dbReference type="AlphaFoldDB" id="A0A7C2PDA8"/>